<dbReference type="EMBL" id="KN880564">
    <property type="protein sequence ID" value="KIY66142.1"/>
    <property type="molecule type" value="Genomic_DNA"/>
</dbReference>
<feature type="transmembrane region" description="Helical" evidence="4">
    <location>
        <begin position="62"/>
        <end position="95"/>
    </location>
</feature>
<keyword evidence="4" id="KW-1133">Transmembrane helix</keyword>
<dbReference type="InterPro" id="IPR003439">
    <property type="entry name" value="ABC_transporter-like_ATP-bd"/>
</dbReference>
<sequence length="686" mass="76129">MKLQDDNANPSVEEDVIAPSTVRSVQLGLFKVLYDDAPFAPLDPLKKASKCLGSGWRLLSDVVAVATIPAILFLLGSLWLVFADAVSSVVLYMGLQMLPRVMGEPDYAATSGTVLLIVWLFSSAITSVAARIHYSQRAAMDSLLKAYFYPQYARASLSLDLKAACSPNPMPEPTEYRTGVAESGRLFLQLEHSLRFRLSIYLQVIAQAMLLRYSGFHSFWTAGIFGIVFPVAMLCLPSTYFRGSGFLFFPTDEHYLKADAYHQLIFAPWRYRESMIKTGGFKNVVDEYTKELKSVGSVKYSEIYIAMAYLPLRGMFWEFIHVCVMLSPTLYALYLSKFPAVNTLWPSLLAVQILYVRFSSEIKKLQASILSPISTTLMEIKDLYDDKFMKPTMDNGVTPIQGRGMSVSLKNVCYKDPTSQKALENITFELPSGQPGNIAVVTGTNSSGKSTLLNMIPRLFDPDSGVVAVNGVDVKELDWDSLRQKIAFLSQTDVLYPLSYADNILAGVDLTNMRDQDIQEHLQLAVRLAGAQDIIDRMPNGFDEKYTPDDFRDGLRMSSHVGPSRAVVAAEERECPPRRPTRLSTGELERLLLARMFAKILSPNMERGLMLVDEGLSSLDAQTMERVSKAMLDIVATGSSMIVVSGGQSPFMKLASTILYMDKGRVVEQGAHAELMDLGGVYADMH</sequence>
<dbReference type="InterPro" id="IPR003593">
    <property type="entry name" value="AAA+_ATPase"/>
</dbReference>
<keyword evidence="6" id="KW-0378">Hydrolase</keyword>
<dbReference type="PANTHER" id="PTHR24221">
    <property type="entry name" value="ATP-BINDING CASSETTE SUB-FAMILY B"/>
    <property type="match status" value="1"/>
</dbReference>
<dbReference type="Gene3D" id="3.40.50.300">
    <property type="entry name" value="P-loop containing nucleotide triphosphate hydrolases"/>
    <property type="match status" value="1"/>
</dbReference>
<keyword evidence="1" id="KW-0547">Nucleotide-binding</keyword>
<evidence type="ECO:0000256" key="4">
    <source>
        <dbReference type="SAM" id="Phobius"/>
    </source>
</evidence>
<dbReference type="SMART" id="SM00382">
    <property type="entry name" value="AAA"/>
    <property type="match status" value="1"/>
</dbReference>
<dbReference type="STRING" id="1314674.A0A0D7B6K1"/>
<accession>A0A0D7B6K1</accession>
<proteinExistence type="inferred from homology"/>
<dbReference type="AlphaFoldDB" id="A0A0D7B6K1"/>
<dbReference type="GO" id="GO:0016887">
    <property type="term" value="F:ATP hydrolysis activity"/>
    <property type="evidence" value="ECO:0007669"/>
    <property type="project" value="InterPro"/>
</dbReference>
<protein>
    <submittedName>
        <fullName evidence="6">p-loop containing nucleoside triphosphate hydrolase protein</fullName>
    </submittedName>
</protein>
<dbReference type="OrthoDB" id="6500128at2759"/>
<evidence type="ECO:0000259" key="5">
    <source>
        <dbReference type="PROSITE" id="PS50893"/>
    </source>
</evidence>
<feature type="transmembrane region" description="Helical" evidence="4">
    <location>
        <begin position="219"/>
        <end position="241"/>
    </location>
</feature>
<dbReference type="GO" id="GO:0042626">
    <property type="term" value="F:ATPase-coupled transmembrane transporter activity"/>
    <property type="evidence" value="ECO:0007669"/>
    <property type="project" value="TreeGrafter"/>
</dbReference>
<evidence type="ECO:0000313" key="6">
    <source>
        <dbReference type="EMBL" id="KIY66142.1"/>
    </source>
</evidence>
<evidence type="ECO:0000256" key="1">
    <source>
        <dbReference type="ARBA" id="ARBA00022741"/>
    </source>
</evidence>
<gene>
    <name evidence="6" type="ORF">CYLTODRAFT_444886</name>
</gene>
<organism evidence="6 7">
    <name type="scientific">Cylindrobasidium torrendii FP15055 ss-10</name>
    <dbReference type="NCBI Taxonomy" id="1314674"/>
    <lineage>
        <taxon>Eukaryota</taxon>
        <taxon>Fungi</taxon>
        <taxon>Dikarya</taxon>
        <taxon>Basidiomycota</taxon>
        <taxon>Agaricomycotina</taxon>
        <taxon>Agaricomycetes</taxon>
        <taxon>Agaricomycetidae</taxon>
        <taxon>Agaricales</taxon>
        <taxon>Marasmiineae</taxon>
        <taxon>Physalacriaceae</taxon>
        <taxon>Cylindrobasidium</taxon>
    </lineage>
</organism>
<evidence type="ECO:0000256" key="3">
    <source>
        <dbReference type="ARBA" id="ARBA00024363"/>
    </source>
</evidence>
<dbReference type="Proteomes" id="UP000054007">
    <property type="component" value="Unassembled WGS sequence"/>
</dbReference>
<dbReference type="InterPro" id="IPR027417">
    <property type="entry name" value="P-loop_NTPase"/>
</dbReference>
<keyword evidence="7" id="KW-1185">Reference proteome</keyword>
<name>A0A0D7B6K1_9AGAR</name>
<keyword evidence="2" id="KW-0067">ATP-binding</keyword>
<dbReference type="PANTHER" id="PTHR24221:SF654">
    <property type="entry name" value="ATP-BINDING CASSETTE SUB-FAMILY B MEMBER 6"/>
    <property type="match status" value="1"/>
</dbReference>
<feature type="domain" description="ABC transporter" evidence="5">
    <location>
        <begin position="407"/>
        <end position="685"/>
    </location>
</feature>
<dbReference type="GO" id="GO:0005524">
    <property type="term" value="F:ATP binding"/>
    <property type="evidence" value="ECO:0007669"/>
    <property type="project" value="UniProtKB-KW"/>
</dbReference>
<keyword evidence="4" id="KW-0472">Membrane</keyword>
<dbReference type="InterPro" id="IPR039421">
    <property type="entry name" value="Type_1_exporter"/>
</dbReference>
<keyword evidence="4" id="KW-0812">Transmembrane</keyword>
<dbReference type="Pfam" id="PF00005">
    <property type="entry name" value="ABC_tran"/>
    <property type="match status" value="1"/>
</dbReference>
<dbReference type="PROSITE" id="PS50893">
    <property type="entry name" value="ABC_TRANSPORTER_2"/>
    <property type="match status" value="1"/>
</dbReference>
<dbReference type="SUPFAM" id="SSF52540">
    <property type="entry name" value="P-loop containing nucleoside triphosphate hydrolases"/>
    <property type="match status" value="1"/>
</dbReference>
<feature type="transmembrane region" description="Helical" evidence="4">
    <location>
        <begin position="107"/>
        <end position="130"/>
    </location>
</feature>
<reference evidence="6 7" key="1">
    <citation type="journal article" date="2015" name="Fungal Genet. Biol.">
        <title>Evolution of novel wood decay mechanisms in Agaricales revealed by the genome sequences of Fistulina hepatica and Cylindrobasidium torrendii.</title>
        <authorList>
            <person name="Floudas D."/>
            <person name="Held B.W."/>
            <person name="Riley R."/>
            <person name="Nagy L.G."/>
            <person name="Koehler G."/>
            <person name="Ransdell A.S."/>
            <person name="Younus H."/>
            <person name="Chow J."/>
            <person name="Chiniquy J."/>
            <person name="Lipzen A."/>
            <person name="Tritt A."/>
            <person name="Sun H."/>
            <person name="Haridas S."/>
            <person name="LaButti K."/>
            <person name="Ohm R.A."/>
            <person name="Kues U."/>
            <person name="Blanchette R.A."/>
            <person name="Grigoriev I.V."/>
            <person name="Minto R.E."/>
            <person name="Hibbett D.S."/>
        </authorList>
    </citation>
    <scope>NUCLEOTIDE SEQUENCE [LARGE SCALE GENOMIC DNA]</scope>
    <source>
        <strain evidence="6 7">FP15055 ss-10</strain>
    </source>
</reference>
<comment type="similarity">
    <text evidence="3">Belongs to the ABC transporter superfamily. ABCB family. Heavy Metal importer (TC 3.A.1.210) subfamily.</text>
</comment>
<evidence type="ECO:0000313" key="7">
    <source>
        <dbReference type="Proteomes" id="UP000054007"/>
    </source>
</evidence>
<evidence type="ECO:0000256" key="2">
    <source>
        <dbReference type="ARBA" id="ARBA00022840"/>
    </source>
</evidence>